<protein>
    <recommendedName>
        <fullName evidence="2">UPF0301 protein FDT80_08180</fullName>
    </recommendedName>
</protein>
<comment type="caution">
    <text evidence="3">The sequence shown here is derived from an EMBL/GenBank/DDBJ whole genome shotgun (WGS) entry which is preliminary data.</text>
</comment>
<dbReference type="RefSeq" id="WP_138661683.1">
    <property type="nucleotide sequence ID" value="NZ_VANS01000001.1"/>
</dbReference>
<dbReference type="AlphaFoldDB" id="A0A5S3PML1"/>
<dbReference type="OrthoDB" id="9807486at2"/>
<dbReference type="NCBIfam" id="NF001268">
    <property type="entry name" value="PRK00228.1-4"/>
    <property type="match status" value="1"/>
</dbReference>
<evidence type="ECO:0000313" key="4">
    <source>
        <dbReference type="Proteomes" id="UP000309550"/>
    </source>
</evidence>
<evidence type="ECO:0000256" key="1">
    <source>
        <dbReference type="ARBA" id="ARBA00009600"/>
    </source>
</evidence>
<dbReference type="PANTHER" id="PTHR30327">
    <property type="entry name" value="UNCHARACTERIZED PROTEIN YQGE"/>
    <property type="match status" value="1"/>
</dbReference>
<comment type="similarity">
    <text evidence="1 2">Belongs to the UPF0301 (AlgH) family.</text>
</comment>
<dbReference type="PANTHER" id="PTHR30327:SF1">
    <property type="entry name" value="UPF0301 PROTEIN YQGE"/>
    <property type="match status" value="1"/>
</dbReference>
<accession>A0A5S3PML1</accession>
<keyword evidence="4" id="KW-1185">Reference proteome</keyword>
<dbReference type="EMBL" id="VANS01000001">
    <property type="protein sequence ID" value="TMM55516.1"/>
    <property type="molecule type" value="Genomic_DNA"/>
</dbReference>
<reference evidence="3 4" key="1">
    <citation type="submission" date="2019-05" db="EMBL/GenBank/DDBJ databases">
        <title>Sulfitobacter sabulilitoris sp. nov., isolated from a marine sand.</title>
        <authorList>
            <person name="Yoon J.-H."/>
        </authorList>
    </citation>
    <scope>NUCLEOTIDE SEQUENCE [LARGE SCALE GENOMIC DNA]</scope>
    <source>
        <strain evidence="3 4">HSMS-29</strain>
    </source>
</reference>
<sequence>MDLTGKLLVAMPGMGDSRFERSVVLICVHSDQGAMGLILNKPNPDVRMSDILDQLDIDVDRAVPVVPVFYGGPVETGRGFVLHSPDYQSSLHTLKVPGGFGMTATLDILEDIASGRGPDKILMMLGYASWAPGQIEAEIAANGWLTAEASTELVFATKPSAQWSAALESIGVDPLSLSSAAGRA</sequence>
<dbReference type="Gene3D" id="3.40.1740.10">
    <property type="entry name" value="VC0467-like"/>
    <property type="match status" value="1"/>
</dbReference>
<dbReference type="GO" id="GO:0005829">
    <property type="term" value="C:cytosol"/>
    <property type="evidence" value="ECO:0007669"/>
    <property type="project" value="TreeGrafter"/>
</dbReference>
<evidence type="ECO:0000256" key="2">
    <source>
        <dbReference type="HAMAP-Rule" id="MF_00758"/>
    </source>
</evidence>
<organism evidence="3 4">
    <name type="scientific">Sulfitobacter sabulilitoris</name>
    <dbReference type="NCBI Taxonomy" id="2562655"/>
    <lineage>
        <taxon>Bacteria</taxon>
        <taxon>Pseudomonadati</taxon>
        <taxon>Pseudomonadota</taxon>
        <taxon>Alphaproteobacteria</taxon>
        <taxon>Rhodobacterales</taxon>
        <taxon>Roseobacteraceae</taxon>
        <taxon>Sulfitobacter</taxon>
    </lineage>
</organism>
<dbReference type="Pfam" id="PF02622">
    <property type="entry name" value="DUF179"/>
    <property type="match status" value="1"/>
</dbReference>
<dbReference type="InterPro" id="IPR003774">
    <property type="entry name" value="AlgH-like"/>
</dbReference>
<proteinExistence type="inferred from homology"/>
<dbReference type="HAMAP" id="MF_00758">
    <property type="entry name" value="UPF0301"/>
    <property type="match status" value="1"/>
</dbReference>
<dbReference type="Proteomes" id="UP000309550">
    <property type="component" value="Unassembled WGS sequence"/>
</dbReference>
<gene>
    <name evidence="3" type="ORF">FDT80_08180</name>
</gene>
<evidence type="ECO:0000313" key="3">
    <source>
        <dbReference type="EMBL" id="TMM55516.1"/>
    </source>
</evidence>
<name>A0A5S3PML1_9RHOB</name>
<dbReference type="SUPFAM" id="SSF143456">
    <property type="entry name" value="VC0467-like"/>
    <property type="match status" value="1"/>
</dbReference>